<organism evidence="2 3">
    <name type="scientific">Ideonella lacteola</name>
    <dbReference type="NCBI Taxonomy" id="2984193"/>
    <lineage>
        <taxon>Bacteria</taxon>
        <taxon>Pseudomonadati</taxon>
        <taxon>Pseudomonadota</taxon>
        <taxon>Betaproteobacteria</taxon>
        <taxon>Burkholderiales</taxon>
        <taxon>Sphaerotilaceae</taxon>
        <taxon>Ideonella</taxon>
    </lineage>
</organism>
<dbReference type="RefSeq" id="WP_341428469.1">
    <property type="nucleotide sequence ID" value="NZ_JBBUTG010000024.1"/>
</dbReference>
<protein>
    <submittedName>
        <fullName evidence="2">ATP-grasp domain-containing protein</fullName>
    </submittedName>
</protein>
<dbReference type="Pfam" id="PF18299">
    <property type="entry name" value="R2K_2"/>
    <property type="match status" value="1"/>
</dbReference>
<keyword evidence="3" id="KW-1185">Reference proteome</keyword>
<gene>
    <name evidence="2" type="ORF">AACH06_24745</name>
</gene>
<proteinExistence type="predicted"/>
<dbReference type="InterPro" id="IPR041261">
    <property type="entry name" value="R2K_2"/>
</dbReference>
<dbReference type="Proteomes" id="UP001371218">
    <property type="component" value="Unassembled WGS sequence"/>
</dbReference>
<dbReference type="EMBL" id="JBBUTG010000024">
    <property type="protein sequence ID" value="MEK8034045.1"/>
    <property type="molecule type" value="Genomic_DNA"/>
</dbReference>
<accession>A0ABU9BVP7</accession>
<comment type="caution">
    <text evidence="2">The sequence shown here is derived from an EMBL/GenBank/DDBJ whole genome shotgun (WGS) entry which is preliminary data.</text>
</comment>
<evidence type="ECO:0000313" key="3">
    <source>
        <dbReference type="Proteomes" id="UP001371218"/>
    </source>
</evidence>
<reference evidence="2 3" key="1">
    <citation type="submission" date="2024-04" db="EMBL/GenBank/DDBJ databases">
        <title>Novel species of the genus Ideonella isolated from streams.</title>
        <authorList>
            <person name="Lu H."/>
        </authorList>
    </citation>
    <scope>NUCLEOTIDE SEQUENCE [LARGE SCALE GENOMIC DNA]</scope>
    <source>
        <strain evidence="2 3">DXS29W</strain>
    </source>
</reference>
<name>A0ABU9BVP7_9BURK</name>
<feature type="domain" description="ATP-grasp" evidence="1">
    <location>
        <begin position="96"/>
        <end position="248"/>
    </location>
</feature>
<sequence length="265" mass="29646">MPDRDDRPTSLAFDIAYLEELGNGRLRVEEERLRAEFERRGVPVQLYTAKRIQRRSLPLSHRSFVAGDMDAMHGAMSQLRIEHPAPNDYPPCLAPYLRRQMTQVTLGDVEHQICSAGGGAVFVKPATGRKRFTGQVLWSPSDFMYLRGTSRRQTVWCAEVVSWRSEFRVYVVRDAVVWTDHYAGEREATLDMAVVHQAVEAYAQSGTAPAGYAMDMGVLESGETALVEINDGFALGAYDIDAAPYTDLLIARWQQLLRTAPPPPG</sequence>
<evidence type="ECO:0000313" key="2">
    <source>
        <dbReference type="EMBL" id="MEK8034045.1"/>
    </source>
</evidence>
<evidence type="ECO:0000259" key="1">
    <source>
        <dbReference type="Pfam" id="PF18299"/>
    </source>
</evidence>